<dbReference type="STRING" id="91928.A0A0D2C1R5"/>
<dbReference type="HOGENOM" id="CLU_658946_0_0_1"/>
<dbReference type="VEuPathDB" id="FungiDB:PV08_04789"/>
<evidence type="ECO:0000313" key="4">
    <source>
        <dbReference type="EMBL" id="KIW17594.1"/>
    </source>
</evidence>
<dbReference type="InterPro" id="IPR013083">
    <property type="entry name" value="Znf_RING/FYVE/PHD"/>
</dbReference>
<feature type="compositionally biased region" description="Acidic residues" evidence="2">
    <location>
        <begin position="120"/>
        <end position="133"/>
    </location>
</feature>
<dbReference type="PROSITE" id="PS50089">
    <property type="entry name" value="ZF_RING_2"/>
    <property type="match status" value="1"/>
</dbReference>
<dbReference type="GO" id="GO:0008270">
    <property type="term" value="F:zinc ion binding"/>
    <property type="evidence" value="ECO:0007669"/>
    <property type="project" value="UniProtKB-KW"/>
</dbReference>
<dbReference type="OrthoDB" id="1730639at2759"/>
<dbReference type="InterPro" id="IPR001841">
    <property type="entry name" value="Znf_RING"/>
</dbReference>
<dbReference type="RefSeq" id="XP_016237810.1">
    <property type="nucleotide sequence ID" value="XM_016379133.1"/>
</dbReference>
<protein>
    <recommendedName>
        <fullName evidence="3">RING-type domain-containing protein</fullName>
    </recommendedName>
</protein>
<sequence length="417" mass="47772">MDREERNWNLIEANTDGFVYANMSGLQTFDAEDIISFYAANYLPEEQTEDEQNRIMQTFINAIRRVGLVDLPYAAILAGRLPWPADSPRESPTRQFPESPAALDVYSPVDNDPLPSPIDSDSDGSWPEEEDADELHMDPPYFQFRLVTSNEPARPRSTSEPFYEPDVDCAAMLNHLRDNILDLRRLKDGFSQMIPVMKERVNIVRRFSFCTQAKTSELVRLLTDAELTISEISLPNENGLSHTRWGVLCRAVHNAEDMLVSLKGDFSRVDQHLIEFERTLVGEEKKTRLALFRYERARYRKPFQDVVDSLRLSHLREQFAFPRLSPDPRPLDAAALAAIAAEDGDCVICREDLGEGEAAVISYDCMKPYHTDCLLSWFNETLAHTCNDMTCPSCREVCYTDDYGELVEHRNRQLRCL</sequence>
<evidence type="ECO:0000256" key="1">
    <source>
        <dbReference type="PROSITE-ProRule" id="PRU00175"/>
    </source>
</evidence>
<dbReference type="Gene3D" id="3.30.40.10">
    <property type="entry name" value="Zinc/RING finger domain, C3HC4 (zinc finger)"/>
    <property type="match status" value="1"/>
</dbReference>
<dbReference type="GeneID" id="27331872"/>
<dbReference type="CDD" id="cd16448">
    <property type="entry name" value="RING-H2"/>
    <property type="match status" value="1"/>
</dbReference>
<feature type="domain" description="RING-type" evidence="3">
    <location>
        <begin position="346"/>
        <end position="395"/>
    </location>
</feature>
<proteinExistence type="predicted"/>
<dbReference type="SUPFAM" id="SSF57850">
    <property type="entry name" value="RING/U-box"/>
    <property type="match status" value="1"/>
</dbReference>
<evidence type="ECO:0000259" key="3">
    <source>
        <dbReference type="PROSITE" id="PS50089"/>
    </source>
</evidence>
<evidence type="ECO:0000313" key="5">
    <source>
        <dbReference type="Proteomes" id="UP000053328"/>
    </source>
</evidence>
<organism evidence="4 5">
    <name type="scientific">Exophiala spinifera</name>
    <dbReference type="NCBI Taxonomy" id="91928"/>
    <lineage>
        <taxon>Eukaryota</taxon>
        <taxon>Fungi</taxon>
        <taxon>Dikarya</taxon>
        <taxon>Ascomycota</taxon>
        <taxon>Pezizomycotina</taxon>
        <taxon>Eurotiomycetes</taxon>
        <taxon>Chaetothyriomycetidae</taxon>
        <taxon>Chaetothyriales</taxon>
        <taxon>Herpotrichiellaceae</taxon>
        <taxon>Exophiala</taxon>
    </lineage>
</organism>
<reference evidence="4 5" key="1">
    <citation type="submission" date="2015-01" db="EMBL/GenBank/DDBJ databases">
        <title>The Genome Sequence of Exophiala spinifera CBS89968.</title>
        <authorList>
            <consortium name="The Broad Institute Genomics Platform"/>
            <person name="Cuomo C."/>
            <person name="de Hoog S."/>
            <person name="Gorbushina A."/>
            <person name="Stielow B."/>
            <person name="Teixiera M."/>
            <person name="Abouelleil A."/>
            <person name="Chapman S.B."/>
            <person name="Priest M."/>
            <person name="Young S.K."/>
            <person name="Wortman J."/>
            <person name="Nusbaum C."/>
            <person name="Birren B."/>
        </authorList>
    </citation>
    <scope>NUCLEOTIDE SEQUENCE [LARGE SCALE GENOMIC DNA]</scope>
    <source>
        <strain evidence="4 5">CBS 89968</strain>
    </source>
</reference>
<keyword evidence="5" id="KW-1185">Reference proteome</keyword>
<evidence type="ECO:0000256" key="2">
    <source>
        <dbReference type="SAM" id="MobiDB-lite"/>
    </source>
</evidence>
<keyword evidence="1" id="KW-0863">Zinc-finger</keyword>
<keyword evidence="1" id="KW-0479">Metal-binding</keyword>
<gene>
    <name evidence="4" type="ORF">PV08_04789</name>
</gene>
<name>A0A0D2C1R5_9EURO</name>
<accession>A0A0D2C1R5</accession>
<feature type="region of interest" description="Disordered" evidence="2">
    <location>
        <begin position="82"/>
        <end position="133"/>
    </location>
</feature>
<keyword evidence="1" id="KW-0862">Zinc</keyword>
<dbReference type="EMBL" id="KN847494">
    <property type="protein sequence ID" value="KIW17594.1"/>
    <property type="molecule type" value="Genomic_DNA"/>
</dbReference>
<dbReference type="AlphaFoldDB" id="A0A0D2C1R5"/>
<dbReference type="Proteomes" id="UP000053328">
    <property type="component" value="Unassembled WGS sequence"/>
</dbReference>